<dbReference type="PANTHER" id="PTHR21719">
    <property type="entry name" value="FI06402P-RELATED"/>
    <property type="match status" value="1"/>
</dbReference>
<dbReference type="GO" id="GO:0016020">
    <property type="term" value="C:membrane"/>
    <property type="evidence" value="ECO:0007669"/>
    <property type="project" value="InterPro"/>
</dbReference>
<name>A0AA89BX78_PINIB</name>
<dbReference type="PROSITE" id="PS50278">
    <property type="entry name" value="PDGF_2"/>
    <property type="match status" value="1"/>
</dbReference>
<dbReference type="Gene3D" id="2.10.90.10">
    <property type="entry name" value="Cystine-knot cytokines"/>
    <property type="match status" value="1"/>
</dbReference>
<organism evidence="3 4">
    <name type="scientific">Pinctada imbricata</name>
    <name type="common">Atlantic pearl-oyster</name>
    <name type="synonym">Pinctada martensii</name>
    <dbReference type="NCBI Taxonomy" id="66713"/>
    <lineage>
        <taxon>Eukaryota</taxon>
        <taxon>Metazoa</taxon>
        <taxon>Spiralia</taxon>
        <taxon>Lophotrochozoa</taxon>
        <taxon>Mollusca</taxon>
        <taxon>Bivalvia</taxon>
        <taxon>Autobranchia</taxon>
        <taxon>Pteriomorphia</taxon>
        <taxon>Pterioida</taxon>
        <taxon>Pterioidea</taxon>
        <taxon>Pteriidae</taxon>
        <taxon>Pinctada</taxon>
    </lineage>
</organism>
<protein>
    <recommendedName>
        <fullName evidence="2">Platelet-derived growth factor (PDGF) family profile domain-containing protein</fullName>
    </recommendedName>
</protein>
<feature type="compositionally biased region" description="Polar residues" evidence="1">
    <location>
        <begin position="1"/>
        <end position="10"/>
    </location>
</feature>
<sequence length="299" mass="34546">MQNQKQSLGKQSKHNESKQAGKNEWSPVSPKEFRKQAKDAHGFFNILRIFMKDKDVTDRQIEDLLLRKKLADLDQETIVKKEYVMEDDYDPYTEDPQDRWTKAADHLEEVHSSPLASCRLPKPELVYVPSEGNKIFTPEYTILHRCRNTTGCCWNRSQTCVAKRIQVVEKYFIVLTTAAGGQIPHDDMVETKLFLNHTECECQDLTPLPGCDQRCPHPFKKQRRSEHCTCECEDDSLSCLQIKFGLSALDADEFQCIKDGQCMTPECDSGDFDMRKGYCPGTQNRPNVLLMRDKRNTKR</sequence>
<evidence type="ECO:0000256" key="1">
    <source>
        <dbReference type="SAM" id="MobiDB-lite"/>
    </source>
</evidence>
<accession>A0AA89BX78</accession>
<dbReference type="Pfam" id="PF00341">
    <property type="entry name" value="PDGF"/>
    <property type="match status" value="1"/>
</dbReference>
<proteinExistence type="predicted"/>
<dbReference type="GO" id="GO:0008083">
    <property type="term" value="F:growth factor activity"/>
    <property type="evidence" value="ECO:0007669"/>
    <property type="project" value="InterPro"/>
</dbReference>
<feature type="region of interest" description="Disordered" evidence="1">
    <location>
        <begin position="1"/>
        <end position="32"/>
    </location>
</feature>
<evidence type="ECO:0000259" key="2">
    <source>
        <dbReference type="PROSITE" id="PS50278"/>
    </source>
</evidence>
<comment type="caution">
    <text evidence="3">The sequence shown here is derived from an EMBL/GenBank/DDBJ whole genome shotgun (WGS) entry which is preliminary data.</text>
</comment>
<reference evidence="3" key="1">
    <citation type="submission" date="2019-08" db="EMBL/GenBank/DDBJ databases">
        <title>The improved chromosome-level genome for the pearl oyster Pinctada fucata martensii using PacBio sequencing and Hi-C.</title>
        <authorList>
            <person name="Zheng Z."/>
        </authorList>
    </citation>
    <scope>NUCLEOTIDE SEQUENCE</scope>
    <source>
        <strain evidence="3">ZZ-2019</strain>
        <tissue evidence="3">Adductor muscle</tissue>
    </source>
</reference>
<dbReference type="AlphaFoldDB" id="A0AA89BX78"/>
<dbReference type="SUPFAM" id="SSF57501">
    <property type="entry name" value="Cystine-knot cytokines"/>
    <property type="match status" value="1"/>
</dbReference>
<feature type="domain" description="Platelet-derived growth factor (PDGF) family profile" evidence="2">
    <location>
        <begin position="129"/>
        <end position="207"/>
    </location>
</feature>
<dbReference type="InterPro" id="IPR000072">
    <property type="entry name" value="PDGF/VEGF_dom"/>
</dbReference>
<evidence type="ECO:0000313" key="3">
    <source>
        <dbReference type="EMBL" id="KAK3099829.1"/>
    </source>
</evidence>
<dbReference type="InterPro" id="IPR029034">
    <property type="entry name" value="Cystine-knot_cytokine"/>
</dbReference>
<dbReference type="Proteomes" id="UP001186944">
    <property type="component" value="Unassembled WGS sequence"/>
</dbReference>
<keyword evidence="4" id="KW-1185">Reference proteome</keyword>
<gene>
    <name evidence="3" type="ORF">FSP39_010411</name>
</gene>
<evidence type="ECO:0000313" key="4">
    <source>
        <dbReference type="Proteomes" id="UP001186944"/>
    </source>
</evidence>
<dbReference type="PANTHER" id="PTHR21719:SF1">
    <property type="entry name" value="FI06402P-RELATED"/>
    <property type="match status" value="1"/>
</dbReference>
<dbReference type="EMBL" id="VSWD01000006">
    <property type="protein sequence ID" value="KAK3099829.1"/>
    <property type="molecule type" value="Genomic_DNA"/>
</dbReference>